<gene>
    <name evidence="1" type="ORF">ws156A7_0008</name>
</gene>
<name>I1X4R2_9BACT</name>
<dbReference type="AlphaFoldDB" id="I1X4R2"/>
<dbReference type="EMBL" id="JQ256783">
    <property type="protein sequence ID" value="AFI78487.1"/>
    <property type="molecule type" value="Genomic_DNA"/>
</dbReference>
<accession>I1X4R2</accession>
<reference evidence="1" key="1">
    <citation type="journal article" date="2012" name="ISME J.">
        <title>Roseobacter clade bacteria are abundant in coastal sediments and encode a novel combination of sulfur oxidation genes.</title>
        <authorList>
            <person name="Lenk S."/>
            <person name="Moraru C."/>
            <person name="Hahnke S."/>
            <person name="Arnds J."/>
            <person name="Richter M."/>
            <person name="Kube M."/>
            <person name="Reinhardt R."/>
            <person name="Brinkhoff T."/>
            <person name="Harder J."/>
            <person name="Amann R."/>
            <person name="Mussmann M."/>
        </authorList>
    </citation>
    <scope>NUCLEOTIDE SEQUENCE</scope>
</reference>
<sequence>MSRGNYEVDFIEPLTDVKPFVKMLTLDTQVGGSVARQAGVSDRAGDVSSVFVKIRDHENKAKDSGFNLCLF</sequence>
<evidence type="ECO:0000313" key="1">
    <source>
        <dbReference type="EMBL" id="AFI78487.1"/>
    </source>
</evidence>
<organism evidence="1">
    <name type="scientific">uncultured bacterium ws156A7</name>
    <dbReference type="NCBI Taxonomy" id="1131828"/>
    <lineage>
        <taxon>Bacteria</taxon>
        <taxon>environmental samples</taxon>
    </lineage>
</organism>
<protein>
    <submittedName>
        <fullName evidence="1">Uncharacterized protein</fullName>
    </submittedName>
</protein>
<proteinExistence type="predicted"/>